<evidence type="ECO:0000256" key="4">
    <source>
        <dbReference type="ARBA" id="ARBA00022827"/>
    </source>
</evidence>
<evidence type="ECO:0000256" key="5">
    <source>
        <dbReference type="ARBA" id="ARBA00022946"/>
    </source>
</evidence>
<evidence type="ECO:0000256" key="6">
    <source>
        <dbReference type="ARBA" id="ARBA00023002"/>
    </source>
</evidence>
<dbReference type="PROSITE" id="PS51257">
    <property type="entry name" value="PROKAR_LIPOPROTEIN"/>
    <property type="match status" value="1"/>
</dbReference>
<dbReference type="Proteomes" id="UP000604083">
    <property type="component" value="Unassembled WGS sequence"/>
</dbReference>
<evidence type="ECO:0000313" key="12">
    <source>
        <dbReference type="EMBL" id="MBK1834653.1"/>
    </source>
</evidence>
<feature type="domain" description="FAD/NAD(P)-binding" evidence="10">
    <location>
        <begin position="6"/>
        <end position="333"/>
    </location>
</feature>
<organism evidence="12 13">
    <name type="scientific">Roseibacillus ishigakijimensis</name>
    <dbReference type="NCBI Taxonomy" id="454146"/>
    <lineage>
        <taxon>Bacteria</taxon>
        <taxon>Pseudomonadati</taxon>
        <taxon>Verrucomicrobiota</taxon>
        <taxon>Verrucomicrobiia</taxon>
        <taxon>Verrucomicrobiales</taxon>
        <taxon>Verrucomicrobiaceae</taxon>
        <taxon>Roseibacillus</taxon>
    </lineage>
</organism>
<comment type="catalytic activity">
    <reaction evidence="8">
        <text>a quinone + NADH + H(+) = a quinol + NAD(+)</text>
        <dbReference type="Rhea" id="RHEA:46160"/>
        <dbReference type="ChEBI" id="CHEBI:15378"/>
        <dbReference type="ChEBI" id="CHEBI:24646"/>
        <dbReference type="ChEBI" id="CHEBI:57540"/>
        <dbReference type="ChEBI" id="CHEBI:57945"/>
        <dbReference type="ChEBI" id="CHEBI:132124"/>
        <dbReference type="EC" id="1.6.5.9"/>
    </reaction>
</comment>
<name>A0A934RPN0_9BACT</name>
<dbReference type="InterPro" id="IPR036188">
    <property type="entry name" value="FAD/NAD-bd_sf"/>
</dbReference>
<keyword evidence="4" id="KW-0274">FAD</keyword>
<evidence type="ECO:0000313" key="13">
    <source>
        <dbReference type="Proteomes" id="UP000604083"/>
    </source>
</evidence>
<dbReference type="PRINTS" id="PR00411">
    <property type="entry name" value="PNDRDTASEI"/>
</dbReference>
<keyword evidence="7" id="KW-0520">NAD</keyword>
<gene>
    <name evidence="12" type="ORF">JIN78_11325</name>
</gene>
<sequence>MPEPRKVLIIGGGFAGLACARTLADDPRFHVTLIDRENHHLFQPLLYQVATTSLAAPDIARSLRGILTKAANVKVLLDHIERVDGEKKIAYSERQDYPFDYLVLACGARTSYFGRDEWAECTIGLKNLSDAHRIRARALSALERAEITTDEAERRRLMTIVLVGGGPTGVELAGAFSDLVRRAMHSDFRNINPAELKILLVQSGDRLLKPFEPELSEYARQRLQALGVEVILGPRVDQIEPGRAHLNQPCPSPLVADDGWVEAETIIWAAGVQAHDLTRHVGVETDRAGRIAVNPDLSLPGHPDLFAAGDIVDLTDHNGVKVPGLAPAANQMGKHIAKLLKEEARLETTSHADRKHSLRPRFAYRDKGQMAIIGKNTAVMQTKNFRGKGFFAWISWLLIHVAFLVGFRSKLFVMMQWSYAYLFNKPGARVFVNRPGHD</sequence>
<evidence type="ECO:0000256" key="9">
    <source>
        <dbReference type="SAM" id="Phobius"/>
    </source>
</evidence>
<comment type="caution">
    <text evidence="12">The sequence shown here is derived from an EMBL/GenBank/DDBJ whole genome shotgun (WGS) entry which is preliminary data.</text>
</comment>
<feature type="transmembrane region" description="Helical" evidence="9">
    <location>
        <begin position="390"/>
        <end position="407"/>
    </location>
</feature>
<dbReference type="Gene3D" id="3.50.50.100">
    <property type="match status" value="1"/>
</dbReference>
<dbReference type="Pfam" id="PF22366">
    <property type="entry name" value="NDH2_C"/>
    <property type="match status" value="1"/>
</dbReference>
<feature type="domain" description="External alternative NADH-ubiquinone oxidoreductase-like C-terminal" evidence="11">
    <location>
        <begin position="367"/>
        <end position="423"/>
    </location>
</feature>
<evidence type="ECO:0000256" key="1">
    <source>
        <dbReference type="ARBA" id="ARBA00005272"/>
    </source>
</evidence>
<dbReference type="EMBL" id="JAENIO010000028">
    <property type="protein sequence ID" value="MBK1834653.1"/>
    <property type="molecule type" value="Genomic_DNA"/>
</dbReference>
<dbReference type="PANTHER" id="PTHR43706:SF47">
    <property type="entry name" value="EXTERNAL NADH-UBIQUINONE OXIDOREDUCTASE 1, MITOCHONDRIAL-RELATED"/>
    <property type="match status" value="1"/>
</dbReference>
<accession>A0A934RPN0</accession>
<comment type="similarity">
    <text evidence="1">Belongs to the NADH dehydrogenase family.</text>
</comment>
<dbReference type="RefSeq" id="WP_200392087.1">
    <property type="nucleotide sequence ID" value="NZ_JAENIO010000028.1"/>
</dbReference>
<dbReference type="InterPro" id="IPR045024">
    <property type="entry name" value="NDH-2"/>
</dbReference>
<evidence type="ECO:0000256" key="8">
    <source>
        <dbReference type="ARBA" id="ARBA00047599"/>
    </source>
</evidence>
<keyword evidence="9" id="KW-0812">Transmembrane</keyword>
<keyword evidence="6" id="KW-0560">Oxidoreductase</keyword>
<dbReference type="EC" id="1.6.5.9" evidence="2"/>
<dbReference type="AlphaFoldDB" id="A0A934RPN0"/>
<evidence type="ECO:0000259" key="11">
    <source>
        <dbReference type="Pfam" id="PF22366"/>
    </source>
</evidence>
<dbReference type="Pfam" id="PF07992">
    <property type="entry name" value="Pyr_redox_2"/>
    <property type="match status" value="1"/>
</dbReference>
<dbReference type="InterPro" id="IPR054585">
    <property type="entry name" value="NDH2-like_C"/>
</dbReference>
<evidence type="ECO:0000256" key="2">
    <source>
        <dbReference type="ARBA" id="ARBA00012637"/>
    </source>
</evidence>
<evidence type="ECO:0000259" key="10">
    <source>
        <dbReference type="Pfam" id="PF07992"/>
    </source>
</evidence>
<keyword evidence="9" id="KW-1133">Transmembrane helix</keyword>
<dbReference type="GO" id="GO:0050136">
    <property type="term" value="F:NADH dehydrogenase (quinone) (non-electrogenic) activity"/>
    <property type="evidence" value="ECO:0007669"/>
    <property type="project" value="UniProtKB-EC"/>
</dbReference>
<dbReference type="InterPro" id="IPR023753">
    <property type="entry name" value="FAD/NAD-binding_dom"/>
</dbReference>
<dbReference type="PRINTS" id="PR00368">
    <property type="entry name" value="FADPNR"/>
</dbReference>
<keyword evidence="9" id="KW-0472">Membrane</keyword>
<evidence type="ECO:0000256" key="7">
    <source>
        <dbReference type="ARBA" id="ARBA00023027"/>
    </source>
</evidence>
<keyword evidence="3" id="KW-0285">Flavoprotein</keyword>
<reference evidence="12" key="1">
    <citation type="submission" date="2021-01" db="EMBL/GenBank/DDBJ databases">
        <title>Modified the classification status of verrucomicrobia.</title>
        <authorList>
            <person name="Feng X."/>
        </authorList>
    </citation>
    <scope>NUCLEOTIDE SEQUENCE</scope>
    <source>
        <strain evidence="12">KCTC 12986</strain>
    </source>
</reference>
<proteinExistence type="inferred from homology"/>
<dbReference type="SUPFAM" id="SSF51905">
    <property type="entry name" value="FAD/NAD(P)-binding domain"/>
    <property type="match status" value="1"/>
</dbReference>
<keyword evidence="5" id="KW-0809">Transit peptide</keyword>
<keyword evidence="13" id="KW-1185">Reference proteome</keyword>
<dbReference type="PANTHER" id="PTHR43706">
    <property type="entry name" value="NADH DEHYDROGENASE"/>
    <property type="match status" value="1"/>
</dbReference>
<protein>
    <recommendedName>
        <fullName evidence="2">NADH:ubiquinone reductase (non-electrogenic)</fullName>
        <ecNumber evidence="2">1.6.5.9</ecNumber>
    </recommendedName>
</protein>
<evidence type="ECO:0000256" key="3">
    <source>
        <dbReference type="ARBA" id="ARBA00022630"/>
    </source>
</evidence>